<keyword evidence="6 8" id="KW-0456">Lyase</keyword>
<dbReference type="EMBL" id="ADLD01000013">
    <property type="protein sequence ID" value="EHB91603.1"/>
    <property type="molecule type" value="Genomic_DNA"/>
</dbReference>
<comment type="pathway">
    <text evidence="1 8">Amino-acid biosynthesis; L-tryptophan biosynthesis; L-tryptophan from chorismate: step 5/5.</text>
</comment>
<name>G5HAI7_9BACT</name>
<comment type="caution">
    <text evidence="10">The sequence shown here is derived from an EMBL/GenBank/DDBJ whole genome shotgun (WGS) entry which is preliminary data.</text>
</comment>
<evidence type="ECO:0000256" key="5">
    <source>
        <dbReference type="ARBA" id="ARBA00023141"/>
    </source>
</evidence>
<dbReference type="SUPFAM" id="SSF51366">
    <property type="entry name" value="Ribulose-phoshate binding barrel"/>
    <property type="match status" value="1"/>
</dbReference>
<reference evidence="10 11" key="1">
    <citation type="submission" date="2011-08" db="EMBL/GenBank/DDBJ databases">
        <title>The Genome Sequence of Alistipes indistinctus YIT 12060.</title>
        <authorList>
            <consortium name="The Broad Institute Genome Sequencing Platform"/>
            <person name="Earl A."/>
            <person name="Ward D."/>
            <person name="Feldgarden M."/>
            <person name="Gevers D."/>
            <person name="Morotomi M."/>
            <person name="Young S.K."/>
            <person name="Zeng Q."/>
            <person name="Gargeya S."/>
            <person name="Fitzgerald M."/>
            <person name="Haas B."/>
            <person name="Abouelleil A."/>
            <person name="Alvarado L."/>
            <person name="Arachchi H.M."/>
            <person name="Berlin A."/>
            <person name="Brown A."/>
            <person name="Chapman S.B."/>
            <person name="Chen Z."/>
            <person name="Dunbar C."/>
            <person name="Freedman E."/>
            <person name="Gearin G."/>
            <person name="Gellesch M."/>
            <person name="Goldberg J."/>
            <person name="Griggs A."/>
            <person name="Gujja S."/>
            <person name="Heiman D."/>
            <person name="Howarth C."/>
            <person name="Larson L."/>
            <person name="Lui A."/>
            <person name="MacDonald P.J.P."/>
            <person name="Montmayeur A."/>
            <person name="Murphy C."/>
            <person name="Neiman D."/>
            <person name="Pearson M."/>
            <person name="Priest M."/>
            <person name="Roberts A."/>
            <person name="Saif S."/>
            <person name="Shea T."/>
            <person name="Shenoy N."/>
            <person name="Sisk P."/>
            <person name="Stolte C."/>
            <person name="Sykes S."/>
            <person name="Wortman J."/>
            <person name="Nusbaum C."/>
            <person name="Birren B."/>
        </authorList>
    </citation>
    <scope>NUCLEOTIDE SEQUENCE [LARGE SCALE GENOMIC DNA]</scope>
    <source>
        <strain evidence="10 11">YIT 12060</strain>
    </source>
</reference>
<feature type="active site" description="Proton acceptor" evidence="8">
    <location>
        <position position="57"/>
    </location>
</feature>
<evidence type="ECO:0000256" key="4">
    <source>
        <dbReference type="ARBA" id="ARBA00022822"/>
    </source>
</evidence>
<protein>
    <recommendedName>
        <fullName evidence="8">Tryptophan synthase alpha chain</fullName>
        <ecNumber evidence="8">4.2.1.20</ecNumber>
    </recommendedName>
</protein>
<dbReference type="PROSITE" id="PS00167">
    <property type="entry name" value="TRP_SYNTHASE_ALPHA"/>
    <property type="match status" value="1"/>
</dbReference>
<evidence type="ECO:0000256" key="3">
    <source>
        <dbReference type="ARBA" id="ARBA00022605"/>
    </source>
</evidence>
<dbReference type="PATRIC" id="fig|742725.3.peg.1746"/>
<dbReference type="PANTHER" id="PTHR43406:SF1">
    <property type="entry name" value="TRYPTOPHAN SYNTHASE ALPHA CHAIN, CHLOROPLASTIC"/>
    <property type="match status" value="1"/>
</dbReference>
<evidence type="ECO:0000256" key="9">
    <source>
        <dbReference type="RuleBase" id="RU003662"/>
    </source>
</evidence>
<evidence type="ECO:0000256" key="1">
    <source>
        <dbReference type="ARBA" id="ARBA00004733"/>
    </source>
</evidence>
<comment type="function">
    <text evidence="8">The alpha subunit is responsible for the aldol cleavage of indoleglycerol phosphate to indole and glyceraldehyde 3-phosphate.</text>
</comment>
<evidence type="ECO:0000313" key="10">
    <source>
        <dbReference type="EMBL" id="EHB91603.1"/>
    </source>
</evidence>
<keyword evidence="5 8" id="KW-0057">Aromatic amino acid biosynthesis</keyword>
<comment type="similarity">
    <text evidence="8 9">Belongs to the TrpA family.</text>
</comment>
<keyword evidence="11" id="KW-1185">Reference proteome</keyword>
<dbReference type="HAMAP" id="MF_00131">
    <property type="entry name" value="Trp_synth_alpha"/>
    <property type="match status" value="1"/>
</dbReference>
<keyword evidence="3 8" id="KW-0028">Amino-acid biosynthesis</keyword>
<dbReference type="InterPro" id="IPR011060">
    <property type="entry name" value="RibuloseP-bd_barrel"/>
</dbReference>
<dbReference type="PANTHER" id="PTHR43406">
    <property type="entry name" value="TRYPTOPHAN SYNTHASE, ALPHA CHAIN"/>
    <property type="match status" value="1"/>
</dbReference>
<evidence type="ECO:0000256" key="2">
    <source>
        <dbReference type="ARBA" id="ARBA00011270"/>
    </source>
</evidence>
<dbReference type="STRING" id="742725.HMPREF9450_01652"/>
<dbReference type="Gene3D" id="3.20.20.70">
    <property type="entry name" value="Aldolase class I"/>
    <property type="match status" value="1"/>
</dbReference>
<proteinExistence type="inferred from homology"/>
<dbReference type="InterPro" id="IPR013785">
    <property type="entry name" value="Aldolase_TIM"/>
</dbReference>
<sequence length="257" mass="28661">MNRIDHLFQTKPTGILSVYFTAGYPNLGDTAEIIRTLAARGTDLIEVGIPFSDPMADGETIQRSSHTALQNGMSLRILLNQLKDIRRDVSIPLILMGYLNPIMQYGIEAFCKRCAETGIDGVILPDLPLADYLRDYKPLADRYGLRFIMLITPETSEERIRLIDEHTDGFIYMVSTAATTGTQECFPDETLRYFERINAMELRNPRLIGFGISNPQTLRAAQRHAAGAIVGSGFIQALGHRPTIQEAVETLFLNLGL</sequence>
<evidence type="ECO:0000256" key="7">
    <source>
        <dbReference type="ARBA" id="ARBA00049047"/>
    </source>
</evidence>
<dbReference type="InterPro" id="IPR018204">
    <property type="entry name" value="Trp_synthase_alpha_AS"/>
</dbReference>
<dbReference type="Proteomes" id="UP000006008">
    <property type="component" value="Unassembled WGS sequence"/>
</dbReference>
<keyword evidence="4 8" id="KW-0822">Tryptophan biosynthesis</keyword>
<dbReference type="GO" id="GO:0004834">
    <property type="term" value="F:tryptophan synthase activity"/>
    <property type="evidence" value="ECO:0007669"/>
    <property type="project" value="UniProtKB-UniRule"/>
</dbReference>
<comment type="catalytic activity">
    <reaction evidence="7 8">
        <text>(1S,2R)-1-C-(indol-3-yl)glycerol 3-phosphate + L-serine = D-glyceraldehyde 3-phosphate + L-tryptophan + H2O</text>
        <dbReference type="Rhea" id="RHEA:10532"/>
        <dbReference type="ChEBI" id="CHEBI:15377"/>
        <dbReference type="ChEBI" id="CHEBI:33384"/>
        <dbReference type="ChEBI" id="CHEBI:57912"/>
        <dbReference type="ChEBI" id="CHEBI:58866"/>
        <dbReference type="ChEBI" id="CHEBI:59776"/>
        <dbReference type="EC" id="4.2.1.20"/>
    </reaction>
</comment>
<feature type="active site" description="Proton acceptor" evidence="8">
    <location>
        <position position="46"/>
    </location>
</feature>
<dbReference type="RefSeq" id="WP_009134458.1">
    <property type="nucleotide sequence ID" value="NZ_CP102250.1"/>
</dbReference>
<dbReference type="EC" id="4.2.1.20" evidence="8"/>
<gene>
    <name evidence="8" type="primary">trpA</name>
    <name evidence="10" type="ORF">HMPREF9450_01652</name>
</gene>
<accession>G5HAI7</accession>
<organism evidence="10 11">
    <name type="scientific">Alistipes indistinctus YIT 12060</name>
    <dbReference type="NCBI Taxonomy" id="742725"/>
    <lineage>
        <taxon>Bacteria</taxon>
        <taxon>Pseudomonadati</taxon>
        <taxon>Bacteroidota</taxon>
        <taxon>Bacteroidia</taxon>
        <taxon>Bacteroidales</taxon>
        <taxon>Rikenellaceae</taxon>
        <taxon>Alistipes</taxon>
    </lineage>
</organism>
<dbReference type="Pfam" id="PF00290">
    <property type="entry name" value="Trp_syntA"/>
    <property type="match status" value="1"/>
</dbReference>
<evidence type="ECO:0000256" key="8">
    <source>
        <dbReference type="HAMAP-Rule" id="MF_00131"/>
    </source>
</evidence>
<dbReference type="GeneID" id="92815317"/>
<dbReference type="GO" id="GO:0005829">
    <property type="term" value="C:cytosol"/>
    <property type="evidence" value="ECO:0007669"/>
    <property type="project" value="TreeGrafter"/>
</dbReference>
<dbReference type="OrthoDB" id="9804578at2"/>
<dbReference type="NCBIfam" id="TIGR00262">
    <property type="entry name" value="trpA"/>
    <property type="match status" value="1"/>
</dbReference>
<dbReference type="CDD" id="cd04724">
    <property type="entry name" value="Tryptophan_synthase_alpha"/>
    <property type="match status" value="1"/>
</dbReference>
<evidence type="ECO:0000256" key="6">
    <source>
        <dbReference type="ARBA" id="ARBA00023239"/>
    </source>
</evidence>
<dbReference type="UniPathway" id="UPA00035">
    <property type="reaction ID" value="UER00044"/>
</dbReference>
<dbReference type="eggNOG" id="COG0159">
    <property type="taxonomic scope" value="Bacteria"/>
</dbReference>
<comment type="subunit">
    <text evidence="2 8">Tetramer of two alpha and two beta chains.</text>
</comment>
<dbReference type="InterPro" id="IPR002028">
    <property type="entry name" value="Trp_synthase_suA"/>
</dbReference>
<dbReference type="HOGENOM" id="CLU_016734_0_0_10"/>
<dbReference type="AlphaFoldDB" id="G5HAI7"/>
<evidence type="ECO:0000313" key="11">
    <source>
        <dbReference type="Proteomes" id="UP000006008"/>
    </source>
</evidence>